<sequence length="258" mass="28755">MPEFNSNGVRLHYEETGDGEPLLLLHGLGSSHFMFKEEMEHFKNGYRTVAIDCRGHGQSDRPAKFTLNDHIEDAVALLDHLGIEKAHVMGVSMGSYIAQGLALSHPDRVGKLILVVSKAHGKTSSTQEMLVRYADELEGIPEQKQMEHLYKYVFHNLPAIQKWQEEILKLEPELSVAEMAAANKAMEGFDFRAALPTVAAETLVISGSHDGLNPPVRGKELASLIPNAEFVEFEQSGHAPNVEEPEKFKETISNFLRR</sequence>
<dbReference type="PANTHER" id="PTHR43798:SF31">
    <property type="entry name" value="AB HYDROLASE SUPERFAMILY PROTEIN YCLE"/>
    <property type="match status" value="1"/>
</dbReference>
<accession>A0A7H8QCJ5</accession>
<feature type="domain" description="AB hydrolase-1" evidence="2">
    <location>
        <begin position="21"/>
        <end position="245"/>
    </location>
</feature>
<dbReference type="Proteomes" id="UP000509222">
    <property type="component" value="Chromosome"/>
</dbReference>
<dbReference type="InterPro" id="IPR050266">
    <property type="entry name" value="AB_hydrolase_sf"/>
</dbReference>
<dbReference type="InterPro" id="IPR000073">
    <property type="entry name" value="AB_hydrolase_1"/>
</dbReference>
<dbReference type="InterPro" id="IPR029058">
    <property type="entry name" value="AB_hydrolase_fold"/>
</dbReference>
<name>A0A7H8QCJ5_9BACL</name>
<evidence type="ECO:0000259" key="2">
    <source>
        <dbReference type="Pfam" id="PF00561"/>
    </source>
</evidence>
<dbReference type="EMBL" id="CP051177">
    <property type="protein sequence ID" value="QKX50973.1"/>
    <property type="molecule type" value="Genomic_DNA"/>
</dbReference>
<dbReference type="PRINTS" id="PR00111">
    <property type="entry name" value="ABHYDROLASE"/>
</dbReference>
<keyword evidence="1 3" id="KW-0378">Hydrolase</keyword>
<dbReference type="RefSeq" id="WP_176294551.1">
    <property type="nucleotide sequence ID" value="NZ_CP051177.1"/>
</dbReference>
<gene>
    <name evidence="3" type="ORF">HF394_10465</name>
</gene>
<dbReference type="GO" id="GO:0016020">
    <property type="term" value="C:membrane"/>
    <property type="evidence" value="ECO:0007669"/>
    <property type="project" value="TreeGrafter"/>
</dbReference>
<evidence type="ECO:0000313" key="3">
    <source>
        <dbReference type="EMBL" id="QKX50973.1"/>
    </source>
</evidence>
<proteinExistence type="predicted"/>
<reference evidence="4" key="1">
    <citation type="submission" date="2020-06" db="EMBL/GenBank/DDBJ databases">
        <title>Isolation of Planomicrobium glaciei.</title>
        <authorList>
            <person name="Malisova L."/>
            <person name="Safrankova R."/>
            <person name="Jakubu V."/>
            <person name="Spanelova P."/>
        </authorList>
    </citation>
    <scope>NUCLEOTIDE SEQUENCE [LARGE SCALE GENOMIC DNA]</scope>
    <source>
        <strain evidence="4">NRL-ATB46093</strain>
    </source>
</reference>
<protein>
    <submittedName>
        <fullName evidence="3">Alpha/beta fold hydrolase</fullName>
    </submittedName>
</protein>
<dbReference type="Pfam" id="PF00561">
    <property type="entry name" value="Abhydrolase_1"/>
    <property type="match status" value="1"/>
</dbReference>
<dbReference type="SUPFAM" id="SSF53474">
    <property type="entry name" value="alpha/beta-Hydrolases"/>
    <property type="match status" value="1"/>
</dbReference>
<dbReference type="Gene3D" id="3.40.50.1820">
    <property type="entry name" value="alpha/beta hydrolase"/>
    <property type="match status" value="1"/>
</dbReference>
<evidence type="ECO:0000313" key="4">
    <source>
        <dbReference type="Proteomes" id="UP000509222"/>
    </source>
</evidence>
<organism evidence="3 4">
    <name type="scientific">Planococcus glaciei</name>
    <dbReference type="NCBI Taxonomy" id="459472"/>
    <lineage>
        <taxon>Bacteria</taxon>
        <taxon>Bacillati</taxon>
        <taxon>Bacillota</taxon>
        <taxon>Bacilli</taxon>
        <taxon>Bacillales</taxon>
        <taxon>Caryophanaceae</taxon>
        <taxon>Planococcus</taxon>
    </lineage>
</organism>
<evidence type="ECO:0000256" key="1">
    <source>
        <dbReference type="ARBA" id="ARBA00022801"/>
    </source>
</evidence>
<keyword evidence="4" id="KW-1185">Reference proteome</keyword>
<dbReference type="PANTHER" id="PTHR43798">
    <property type="entry name" value="MONOACYLGLYCEROL LIPASE"/>
    <property type="match status" value="1"/>
</dbReference>
<dbReference type="GO" id="GO:0016787">
    <property type="term" value="F:hydrolase activity"/>
    <property type="evidence" value="ECO:0007669"/>
    <property type="project" value="UniProtKB-KW"/>
</dbReference>
<dbReference type="AlphaFoldDB" id="A0A7H8QCJ5"/>